<dbReference type="Pfam" id="PF03134">
    <property type="entry name" value="TB2_DP1_HVA22"/>
    <property type="match status" value="1"/>
</dbReference>
<proteinExistence type="inferred from homology"/>
<dbReference type="PANTHER" id="PTHR12300">
    <property type="entry name" value="HVA22-LIKE PROTEINS"/>
    <property type="match status" value="1"/>
</dbReference>
<comment type="similarity">
    <text evidence="1">Belongs to the DP1 family.</text>
</comment>
<evidence type="ECO:0000313" key="2">
    <source>
        <dbReference type="EMBL" id="KAG2188187.1"/>
    </source>
</evidence>
<gene>
    <name evidence="2" type="ORF">INT44_000939</name>
</gene>
<evidence type="ECO:0000256" key="1">
    <source>
        <dbReference type="RuleBase" id="RU362006"/>
    </source>
</evidence>
<accession>A0A8H7Q8Z1</accession>
<sequence length="293" mass="32810">MLPTFLYFILKTLLLQLYPAYISYKAIKSSSNYQQLAPLLMYWIVTATFLVAEYVSDIVLFWFPFYNDIKALLVIWFILPQTQGSVIIYQQAIQPFLAQHESHIDRALLDLQKQARRTGLEYGKRGIAFLNSALGDLLVKLRAMILSAGPESATPAPPPPQTSAFSKLPSFDIAALTPFAIFSSLIRDPNSPVKDDPFIIHPTSLGAPPKDQTELRSQRDHLEKMMKDLDALEPTLLERTESFDSIASYESAKKVTPATSVSEASGAGWSGYFSGWWPTPKEQTEPSIKSKDE</sequence>
<evidence type="ECO:0000313" key="3">
    <source>
        <dbReference type="Proteomes" id="UP000612746"/>
    </source>
</evidence>
<dbReference type="AlphaFoldDB" id="A0A8H7Q8Z1"/>
<dbReference type="EMBL" id="JAEPRA010000002">
    <property type="protein sequence ID" value="KAG2188187.1"/>
    <property type="molecule type" value="Genomic_DNA"/>
</dbReference>
<keyword evidence="1" id="KW-1133">Transmembrane helix</keyword>
<feature type="transmembrane region" description="Helical" evidence="1">
    <location>
        <begin position="39"/>
        <end position="63"/>
    </location>
</feature>
<dbReference type="InterPro" id="IPR004345">
    <property type="entry name" value="TB2_DP1_HVA22"/>
</dbReference>
<keyword evidence="3" id="KW-1185">Reference proteome</keyword>
<dbReference type="OrthoDB" id="434647at2759"/>
<name>A0A8H7Q8Z1_9FUNG</name>
<feature type="transmembrane region" description="Helical" evidence="1">
    <location>
        <begin position="6"/>
        <end position="27"/>
    </location>
</feature>
<keyword evidence="1" id="KW-0812">Transmembrane</keyword>
<keyword evidence="1" id="KW-0472">Membrane</keyword>
<comment type="subcellular location">
    <subcellularLocation>
        <location evidence="1">Membrane</location>
        <topology evidence="1">Multi-pass membrane protein</topology>
    </subcellularLocation>
</comment>
<comment type="caution">
    <text evidence="2">The sequence shown here is derived from an EMBL/GenBank/DDBJ whole genome shotgun (WGS) entry which is preliminary data.</text>
</comment>
<comment type="caution">
    <text evidence="1">Lacks conserved residue(s) required for the propagation of feature annotation.</text>
</comment>
<protein>
    <recommendedName>
        <fullName evidence="1">Protein YOP1</fullName>
    </recommendedName>
</protein>
<feature type="transmembrane region" description="Helical" evidence="1">
    <location>
        <begin position="69"/>
        <end position="89"/>
    </location>
</feature>
<organism evidence="2 3">
    <name type="scientific">Umbelopsis vinacea</name>
    <dbReference type="NCBI Taxonomy" id="44442"/>
    <lineage>
        <taxon>Eukaryota</taxon>
        <taxon>Fungi</taxon>
        <taxon>Fungi incertae sedis</taxon>
        <taxon>Mucoromycota</taxon>
        <taxon>Mucoromycotina</taxon>
        <taxon>Umbelopsidomycetes</taxon>
        <taxon>Umbelopsidales</taxon>
        <taxon>Umbelopsidaceae</taxon>
        <taxon>Umbelopsis</taxon>
    </lineage>
</organism>
<reference evidence="2" key="1">
    <citation type="submission" date="2020-12" db="EMBL/GenBank/DDBJ databases">
        <title>Metabolic potential, ecology and presence of endohyphal bacteria is reflected in genomic diversity of Mucoromycotina.</title>
        <authorList>
            <person name="Muszewska A."/>
            <person name="Okrasinska A."/>
            <person name="Steczkiewicz K."/>
            <person name="Drgas O."/>
            <person name="Orlowska M."/>
            <person name="Perlinska-Lenart U."/>
            <person name="Aleksandrzak-Piekarczyk T."/>
            <person name="Szatraj K."/>
            <person name="Zielenkiewicz U."/>
            <person name="Pilsyk S."/>
            <person name="Malc E."/>
            <person name="Mieczkowski P."/>
            <person name="Kruszewska J.S."/>
            <person name="Biernat P."/>
            <person name="Pawlowska J."/>
        </authorList>
    </citation>
    <scope>NUCLEOTIDE SEQUENCE</scope>
    <source>
        <strain evidence="2">WA0000051536</strain>
    </source>
</reference>
<dbReference type="GO" id="GO:0016020">
    <property type="term" value="C:membrane"/>
    <property type="evidence" value="ECO:0007669"/>
    <property type="project" value="UniProtKB-SubCell"/>
</dbReference>
<dbReference type="Proteomes" id="UP000612746">
    <property type="component" value="Unassembled WGS sequence"/>
</dbReference>